<dbReference type="EMBL" id="KV448457">
    <property type="protein sequence ID" value="OAX35910.1"/>
    <property type="molecule type" value="Genomic_DNA"/>
</dbReference>
<dbReference type="InParanoid" id="A0A1B7MTL5"/>
<feature type="transmembrane region" description="Helical" evidence="1">
    <location>
        <begin position="107"/>
        <end position="125"/>
    </location>
</feature>
<feature type="transmembrane region" description="Helical" evidence="1">
    <location>
        <begin position="137"/>
        <end position="161"/>
    </location>
</feature>
<feature type="domain" description="DUF6534" evidence="2">
    <location>
        <begin position="185"/>
        <end position="268"/>
    </location>
</feature>
<feature type="transmembrane region" description="Helical" evidence="1">
    <location>
        <begin position="173"/>
        <end position="199"/>
    </location>
</feature>
<keyword evidence="4" id="KW-1185">Reference proteome</keyword>
<feature type="transmembrane region" description="Helical" evidence="1">
    <location>
        <begin position="211"/>
        <end position="237"/>
    </location>
</feature>
<accession>A0A1B7MTL5</accession>
<organism evidence="3 4">
    <name type="scientific">Rhizopogon vinicolor AM-OR11-026</name>
    <dbReference type="NCBI Taxonomy" id="1314800"/>
    <lineage>
        <taxon>Eukaryota</taxon>
        <taxon>Fungi</taxon>
        <taxon>Dikarya</taxon>
        <taxon>Basidiomycota</taxon>
        <taxon>Agaricomycotina</taxon>
        <taxon>Agaricomycetes</taxon>
        <taxon>Agaricomycetidae</taxon>
        <taxon>Boletales</taxon>
        <taxon>Suillineae</taxon>
        <taxon>Rhizopogonaceae</taxon>
        <taxon>Rhizopogon</taxon>
    </lineage>
</organism>
<dbReference type="PANTHER" id="PTHR40465:SF1">
    <property type="entry name" value="DUF6534 DOMAIN-CONTAINING PROTEIN"/>
    <property type="match status" value="1"/>
</dbReference>
<evidence type="ECO:0000313" key="4">
    <source>
        <dbReference type="Proteomes" id="UP000092154"/>
    </source>
</evidence>
<reference evidence="3 4" key="1">
    <citation type="submission" date="2016-06" db="EMBL/GenBank/DDBJ databases">
        <title>Comparative genomics of the ectomycorrhizal sister species Rhizopogon vinicolor and Rhizopogon vesiculosus (Basidiomycota: Boletales) reveals a divergence of the mating type B locus.</title>
        <authorList>
            <consortium name="DOE Joint Genome Institute"/>
            <person name="Mujic A.B."/>
            <person name="Kuo A."/>
            <person name="Tritt A."/>
            <person name="Lipzen A."/>
            <person name="Chen C."/>
            <person name="Johnson J."/>
            <person name="Sharma A."/>
            <person name="Barry K."/>
            <person name="Grigoriev I.V."/>
            <person name="Spatafora J.W."/>
        </authorList>
    </citation>
    <scope>NUCLEOTIDE SEQUENCE [LARGE SCALE GENOMIC DNA]</scope>
    <source>
        <strain evidence="3 4">AM-OR11-026</strain>
    </source>
</reference>
<keyword evidence="1" id="KW-0472">Membrane</keyword>
<dbReference type="AlphaFoldDB" id="A0A1B7MTL5"/>
<dbReference type="InterPro" id="IPR045339">
    <property type="entry name" value="DUF6534"/>
</dbReference>
<evidence type="ECO:0000259" key="2">
    <source>
        <dbReference type="Pfam" id="PF20152"/>
    </source>
</evidence>
<evidence type="ECO:0000256" key="1">
    <source>
        <dbReference type="SAM" id="Phobius"/>
    </source>
</evidence>
<name>A0A1B7MTL5_9AGAM</name>
<gene>
    <name evidence="3" type="ORF">K503DRAFT_867943</name>
</gene>
<keyword evidence="1" id="KW-1133">Transmembrane helix</keyword>
<feature type="transmembrane region" description="Helical" evidence="1">
    <location>
        <begin position="243"/>
        <end position="263"/>
    </location>
</feature>
<protein>
    <recommendedName>
        <fullName evidence="2">DUF6534 domain-containing protein</fullName>
    </recommendedName>
</protein>
<keyword evidence="1" id="KW-0812">Transmembrane</keyword>
<evidence type="ECO:0000313" key="3">
    <source>
        <dbReference type="EMBL" id="OAX35910.1"/>
    </source>
</evidence>
<feature type="transmembrane region" description="Helical" evidence="1">
    <location>
        <begin position="20"/>
        <end position="39"/>
    </location>
</feature>
<sequence length="335" mass="37141">MSSSAPDVLPQDLDPGNTFGALFIAVTLAAVLVDSFNLFGMTNVQAFIYFQTHRDTGINLYKLVVIWLWMLDATHLALITHCVYYYLVTSYGNTLSIDTGIVWSFKLQVVLDACIIYGVHVLYAYRIWIVSKGRSRVIPGIVATIVVLGSGVAIALIWAIYQCHVFWDLIKNAWATYMTLATIFFGDVMIASSLCYFLATSRTGFPSSDSLLTKLMVYIINTGCLTSVVSIAAIITGALMPNLVSLAVEFLIAKLYVNSYLALLNARYYLQPDDTEVVEISEFRAHRPSLHSRELEVDGLQESRKDVFKHPDGHDGLYPTRPAQDVIVGTVDGRA</sequence>
<proteinExistence type="predicted"/>
<feature type="transmembrane region" description="Helical" evidence="1">
    <location>
        <begin position="60"/>
        <end position="87"/>
    </location>
</feature>
<dbReference type="Pfam" id="PF20152">
    <property type="entry name" value="DUF6534"/>
    <property type="match status" value="1"/>
</dbReference>
<dbReference type="PANTHER" id="PTHR40465">
    <property type="entry name" value="CHROMOSOME 1, WHOLE GENOME SHOTGUN SEQUENCE"/>
    <property type="match status" value="1"/>
</dbReference>
<dbReference type="Proteomes" id="UP000092154">
    <property type="component" value="Unassembled WGS sequence"/>
</dbReference>
<dbReference type="OrthoDB" id="2639636at2759"/>